<protein>
    <submittedName>
        <fullName evidence="3">Uncharacterized protein</fullName>
    </submittedName>
</protein>
<gene>
    <name evidence="3" type="ORF">D8Y23_11780</name>
</gene>
<dbReference type="AlphaFoldDB" id="A0A3S3KWF9"/>
<dbReference type="EMBL" id="RBZY01000041">
    <property type="protein sequence ID" value="RWR17364.1"/>
    <property type="molecule type" value="Genomic_DNA"/>
</dbReference>
<reference evidence="3 4" key="1">
    <citation type="journal article" date="2018" name="Front. Microbiol.">
        <title>Novel Insights Into Bacterial Dimethylsulfoniopropionate Catabolism in the East China Sea.</title>
        <authorList>
            <person name="Liu J."/>
            <person name="Liu J."/>
            <person name="Zhang S.H."/>
            <person name="Liang J."/>
            <person name="Lin H."/>
            <person name="Song D."/>
            <person name="Yang G.P."/>
            <person name="Todd J.D."/>
            <person name="Zhang X.H."/>
        </authorList>
    </citation>
    <scope>NUCLEOTIDE SEQUENCE [LARGE SCALE GENOMIC DNA]</scope>
    <source>
        <strain evidence="3 4">ZYFD042</strain>
    </source>
</reference>
<dbReference type="RefSeq" id="WP_128218317.1">
    <property type="nucleotide sequence ID" value="NZ_RBZY01000041.1"/>
</dbReference>
<sequence>MRSNPPALAALPALLVPTLLALAGCTSTDAAAPSASSATPPASTPSPSSSAPATDAALPDDATELEQWAANALPENGLGGSTAIARGTGSVGPAGASVDLDPVGGSWDVVIACENASGAPLTVEIGGADGTTADVACGTAGGSAAQPTTIRWDATTAATLRVDATTEAVIVYEVHPRAGT</sequence>
<evidence type="ECO:0000256" key="1">
    <source>
        <dbReference type="SAM" id="MobiDB-lite"/>
    </source>
</evidence>
<feature type="chain" id="PRO_5039055938" evidence="2">
    <location>
        <begin position="24"/>
        <end position="180"/>
    </location>
</feature>
<evidence type="ECO:0000256" key="2">
    <source>
        <dbReference type="SAM" id="SignalP"/>
    </source>
</evidence>
<evidence type="ECO:0000313" key="4">
    <source>
        <dbReference type="Proteomes" id="UP000285970"/>
    </source>
</evidence>
<name>A0A3S3KWF9_9MICO</name>
<accession>A0A3S3KWF9</accession>
<keyword evidence="2" id="KW-0732">Signal</keyword>
<evidence type="ECO:0000313" key="3">
    <source>
        <dbReference type="EMBL" id="RWR17364.1"/>
    </source>
</evidence>
<feature type="signal peptide" evidence="2">
    <location>
        <begin position="1"/>
        <end position="23"/>
    </location>
</feature>
<feature type="region of interest" description="Disordered" evidence="1">
    <location>
        <begin position="30"/>
        <end position="58"/>
    </location>
</feature>
<dbReference type="OrthoDB" id="5073815at2"/>
<dbReference type="Proteomes" id="UP000285970">
    <property type="component" value="Unassembled WGS sequence"/>
</dbReference>
<comment type="caution">
    <text evidence="3">The sequence shown here is derived from an EMBL/GenBank/DDBJ whole genome shotgun (WGS) entry which is preliminary data.</text>
</comment>
<dbReference type="PROSITE" id="PS51257">
    <property type="entry name" value="PROKAR_LIPOPROTEIN"/>
    <property type="match status" value="1"/>
</dbReference>
<organism evidence="3 4">
    <name type="scientific">Microbacterium enclense</name>
    <dbReference type="NCBI Taxonomy" id="993073"/>
    <lineage>
        <taxon>Bacteria</taxon>
        <taxon>Bacillati</taxon>
        <taxon>Actinomycetota</taxon>
        <taxon>Actinomycetes</taxon>
        <taxon>Micrococcales</taxon>
        <taxon>Microbacteriaceae</taxon>
        <taxon>Microbacterium</taxon>
    </lineage>
</organism>
<proteinExistence type="predicted"/>